<sequence>METENVSGSSDVDVLVPLSPMDAVLLSYGFAVIYVFPPPLDASKTFDAPKLQRSFQDLVNEDYKIFIGELQVDAVTGRVSVLQTPEARMRGASGIRFEQQPGNSLTADEVVRSLEWSFMPSKLERKETVAIRCTPQADGGVSVGITLNHTLMDGEGLFTFMRAWGQRYSGVSKDHRLVINHDRHLLSGTGRGSQLPHPAVQIVPAPSGEVIPISFLPATTQHICSGRRQKPGPDDEHQEHDDDPPTRVPGSRSTIPEVRSHR</sequence>
<dbReference type="InterPro" id="IPR023213">
    <property type="entry name" value="CAT-like_dom_sf"/>
</dbReference>
<evidence type="ECO:0000256" key="2">
    <source>
        <dbReference type="SAM" id="MobiDB-lite"/>
    </source>
</evidence>
<dbReference type="Gene3D" id="3.30.559.10">
    <property type="entry name" value="Chloramphenicol acetyltransferase-like domain"/>
    <property type="match status" value="1"/>
</dbReference>
<dbReference type="PANTHER" id="PTHR31642">
    <property type="entry name" value="TRICHOTHECENE 3-O-ACETYLTRANSFERASE"/>
    <property type="match status" value="1"/>
</dbReference>
<evidence type="ECO:0000313" key="4">
    <source>
        <dbReference type="Proteomes" id="UP001165121"/>
    </source>
</evidence>
<dbReference type="PANTHER" id="PTHR31642:SF310">
    <property type="entry name" value="FATTY ALCOHOL:CAFFEOYL-COA ACYLTRANSFERASE"/>
    <property type="match status" value="1"/>
</dbReference>
<name>A0A9W6TKN0_9STRA</name>
<gene>
    <name evidence="3" type="ORF">Pfra01_000035000</name>
</gene>
<proteinExistence type="predicted"/>
<dbReference type="GO" id="GO:0016747">
    <property type="term" value="F:acyltransferase activity, transferring groups other than amino-acyl groups"/>
    <property type="evidence" value="ECO:0007669"/>
    <property type="project" value="TreeGrafter"/>
</dbReference>
<dbReference type="InterPro" id="IPR050317">
    <property type="entry name" value="Plant_Fungal_Acyltransferase"/>
</dbReference>
<feature type="region of interest" description="Disordered" evidence="2">
    <location>
        <begin position="224"/>
        <end position="262"/>
    </location>
</feature>
<evidence type="ECO:0000256" key="1">
    <source>
        <dbReference type="ARBA" id="ARBA00022679"/>
    </source>
</evidence>
<dbReference type="Pfam" id="PF02458">
    <property type="entry name" value="Transferase"/>
    <property type="match status" value="1"/>
</dbReference>
<dbReference type="AlphaFoldDB" id="A0A9W6TKN0"/>
<protein>
    <submittedName>
        <fullName evidence="3">Unnamed protein product</fullName>
    </submittedName>
</protein>
<keyword evidence="4" id="KW-1185">Reference proteome</keyword>
<dbReference type="SUPFAM" id="SSF52777">
    <property type="entry name" value="CoA-dependent acyltransferases"/>
    <property type="match status" value="1"/>
</dbReference>
<evidence type="ECO:0000313" key="3">
    <source>
        <dbReference type="EMBL" id="GMF15231.1"/>
    </source>
</evidence>
<dbReference type="Proteomes" id="UP001165121">
    <property type="component" value="Unassembled WGS sequence"/>
</dbReference>
<organism evidence="3 4">
    <name type="scientific">Phytophthora fragariaefolia</name>
    <dbReference type="NCBI Taxonomy" id="1490495"/>
    <lineage>
        <taxon>Eukaryota</taxon>
        <taxon>Sar</taxon>
        <taxon>Stramenopiles</taxon>
        <taxon>Oomycota</taxon>
        <taxon>Peronosporomycetes</taxon>
        <taxon>Peronosporales</taxon>
        <taxon>Peronosporaceae</taxon>
        <taxon>Phytophthora</taxon>
    </lineage>
</organism>
<keyword evidence="1" id="KW-0808">Transferase</keyword>
<dbReference type="OrthoDB" id="671439at2759"/>
<feature type="compositionally biased region" description="Basic and acidic residues" evidence="2">
    <location>
        <begin position="231"/>
        <end position="245"/>
    </location>
</feature>
<comment type="caution">
    <text evidence="3">The sequence shown here is derived from an EMBL/GenBank/DDBJ whole genome shotgun (WGS) entry which is preliminary data.</text>
</comment>
<accession>A0A9W6TKN0</accession>
<reference evidence="3" key="1">
    <citation type="submission" date="2023-04" db="EMBL/GenBank/DDBJ databases">
        <title>Phytophthora fragariaefolia NBRC 109709.</title>
        <authorList>
            <person name="Ichikawa N."/>
            <person name="Sato H."/>
            <person name="Tonouchi N."/>
        </authorList>
    </citation>
    <scope>NUCLEOTIDE SEQUENCE</scope>
    <source>
        <strain evidence="3">NBRC 109709</strain>
    </source>
</reference>
<dbReference type="EMBL" id="BSXT01000029">
    <property type="protein sequence ID" value="GMF15231.1"/>
    <property type="molecule type" value="Genomic_DNA"/>
</dbReference>